<gene>
    <name evidence="2" type="ORF">EUX98_g8819</name>
</gene>
<keyword evidence="3" id="KW-1185">Reference proteome</keyword>
<evidence type="ECO:0000256" key="1">
    <source>
        <dbReference type="SAM" id="MobiDB-lite"/>
    </source>
</evidence>
<evidence type="ECO:0000313" key="3">
    <source>
        <dbReference type="Proteomes" id="UP000308730"/>
    </source>
</evidence>
<comment type="caution">
    <text evidence="2">The sequence shown here is derived from an EMBL/GenBank/DDBJ whole genome shotgun (WGS) entry which is preliminary data.</text>
</comment>
<dbReference type="OrthoDB" id="3262282at2759"/>
<proteinExistence type="predicted"/>
<dbReference type="AlphaFoldDB" id="A0A4S4M2V5"/>
<accession>A0A4S4M2V5</accession>
<protein>
    <submittedName>
        <fullName evidence="2">Uncharacterized protein</fullName>
    </submittedName>
</protein>
<organism evidence="2 3">
    <name type="scientific">Antrodiella citrinella</name>
    <dbReference type="NCBI Taxonomy" id="2447956"/>
    <lineage>
        <taxon>Eukaryota</taxon>
        <taxon>Fungi</taxon>
        <taxon>Dikarya</taxon>
        <taxon>Basidiomycota</taxon>
        <taxon>Agaricomycotina</taxon>
        <taxon>Agaricomycetes</taxon>
        <taxon>Polyporales</taxon>
        <taxon>Steccherinaceae</taxon>
        <taxon>Antrodiella</taxon>
    </lineage>
</organism>
<name>A0A4S4M2V5_9APHY</name>
<feature type="region of interest" description="Disordered" evidence="1">
    <location>
        <begin position="70"/>
        <end position="91"/>
    </location>
</feature>
<evidence type="ECO:0000313" key="2">
    <source>
        <dbReference type="EMBL" id="THH19225.1"/>
    </source>
</evidence>
<dbReference type="EMBL" id="SGPM01000551">
    <property type="protein sequence ID" value="THH19225.1"/>
    <property type="molecule type" value="Genomic_DNA"/>
</dbReference>
<dbReference type="Proteomes" id="UP000308730">
    <property type="component" value="Unassembled WGS sequence"/>
</dbReference>
<reference evidence="2 3" key="1">
    <citation type="submission" date="2019-02" db="EMBL/GenBank/DDBJ databases">
        <title>Genome sequencing of the rare red list fungi Antrodiella citrinella (Flaviporus citrinellus).</title>
        <authorList>
            <person name="Buettner E."/>
            <person name="Kellner H."/>
        </authorList>
    </citation>
    <scope>NUCLEOTIDE SEQUENCE [LARGE SCALE GENOMIC DNA]</scope>
    <source>
        <strain evidence="2 3">DSM 108506</strain>
    </source>
</reference>
<sequence length="242" mass="27366">MDALTELRVPPNTPMPLRKSYPLYNTNKEAAPASTDSLLSSDYSNSPLIFGTSLPWALASIELEHRLRAEDDQWNSEGTGSEPSPTDTARTSAMSLLSDELCSIYHVETFVHPTHTVTRAVIRATQPKYHSRFAFLRPSTPAVGRPTSPMPRPVSPLTGALKTLRLITDATLFEEDLDYYEHRWMLEQAGQSQMQISVKKQVQVTVESVRHVVDDEDEVVYPRRRIPSFFGKRRTPTFSHRP</sequence>
<feature type="compositionally biased region" description="Polar residues" evidence="1">
    <location>
        <begin position="75"/>
        <end position="91"/>
    </location>
</feature>